<dbReference type="InterPro" id="IPR044751">
    <property type="entry name" value="Ion_transp-like_CBS"/>
</dbReference>
<gene>
    <name evidence="13" type="ORF">LQ50_03240</name>
</gene>
<dbReference type="SMART" id="SM00116">
    <property type="entry name" value="CBS"/>
    <property type="match status" value="2"/>
</dbReference>
<evidence type="ECO:0000259" key="11">
    <source>
        <dbReference type="PROSITE" id="PS51371"/>
    </source>
</evidence>
<evidence type="ECO:0000313" key="13">
    <source>
        <dbReference type="EMBL" id="KHF41724.1"/>
    </source>
</evidence>
<organism evidence="13 14">
    <name type="scientific">Halalkalibacter okhensis</name>
    <dbReference type="NCBI Taxonomy" id="333138"/>
    <lineage>
        <taxon>Bacteria</taxon>
        <taxon>Bacillati</taxon>
        <taxon>Bacillota</taxon>
        <taxon>Bacilli</taxon>
        <taxon>Bacillales</taxon>
        <taxon>Bacillaceae</taxon>
        <taxon>Halalkalibacter</taxon>
    </lineage>
</organism>
<dbReference type="InterPro" id="IPR005170">
    <property type="entry name" value="Transptr-assoc_dom"/>
</dbReference>
<dbReference type="PROSITE" id="PS51846">
    <property type="entry name" value="CNNM"/>
    <property type="match status" value="1"/>
</dbReference>
<dbReference type="SUPFAM" id="SSF54631">
    <property type="entry name" value="CBS-domain pair"/>
    <property type="match status" value="1"/>
</dbReference>
<dbReference type="STRING" id="333138.LQ50_03240"/>
<evidence type="ECO:0000313" key="14">
    <source>
        <dbReference type="Proteomes" id="UP000030832"/>
    </source>
</evidence>
<evidence type="ECO:0000256" key="5">
    <source>
        <dbReference type="ARBA" id="ARBA00022989"/>
    </source>
</evidence>
<comment type="caution">
    <text evidence="13">The sequence shown here is derived from an EMBL/GenBank/DDBJ whole genome shotgun (WGS) entry which is preliminary data.</text>
</comment>
<proteinExistence type="inferred from homology"/>
<dbReference type="PANTHER" id="PTHR22777:SF17">
    <property type="entry name" value="UPF0053 PROTEIN SLL0260"/>
    <property type="match status" value="1"/>
</dbReference>
<dbReference type="CDD" id="cd04590">
    <property type="entry name" value="CBS_pair_CorC_HlyC_assoc"/>
    <property type="match status" value="1"/>
</dbReference>
<keyword evidence="7 9" id="KW-0472">Membrane</keyword>
<feature type="domain" description="CBS" evidence="11">
    <location>
        <begin position="270"/>
        <end position="329"/>
    </location>
</feature>
<dbReference type="RefSeq" id="WP_034625988.1">
    <property type="nucleotide sequence ID" value="NZ_JRJU01000002.1"/>
</dbReference>
<feature type="transmembrane region" description="Helical" evidence="10">
    <location>
        <begin position="124"/>
        <end position="147"/>
    </location>
</feature>
<protein>
    <recommendedName>
        <fullName evidence="15">Hemolysin</fullName>
    </recommendedName>
</protein>
<keyword evidence="14" id="KW-1185">Reference proteome</keyword>
<evidence type="ECO:0000256" key="4">
    <source>
        <dbReference type="ARBA" id="ARBA00022737"/>
    </source>
</evidence>
<dbReference type="GO" id="GO:0050660">
    <property type="term" value="F:flavin adenine dinucleotide binding"/>
    <property type="evidence" value="ECO:0007669"/>
    <property type="project" value="InterPro"/>
</dbReference>
<evidence type="ECO:0000259" key="12">
    <source>
        <dbReference type="PROSITE" id="PS51846"/>
    </source>
</evidence>
<dbReference type="Gene3D" id="3.10.580.10">
    <property type="entry name" value="CBS-domain"/>
    <property type="match status" value="1"/>
</dbReference>
<dbReference type="Proteomes" id="UP000030832">
    <property type="component" value="Unassembled WGS sequence"/>
</dbReference>
<comment type="subcellular location">
    <subcellularLocation>
        <location evidence="1">Membrane</location>
        <topology evidence="1">Multi-pass membrane protein</topology>
    </subcellularLocation>
</comment>
<dbReference type="PROSITE" id="PS51371">
    <property type="entry name" value="CBS"/>
    <property type="match status" value="2"/>
</dbReference>
<dbReference type="AlphaFoldDB" id="A0A0B0INS2"/>
<dbReference type="Pfam" id="PF00571">
    <property type="entry name" value="CBS"/>
    <property type="match status" value="2"/>
</dbReference>
<name>A0A0B0INS2_9BACI</name>
<evidence type="ECO:0000256" key="10">
    <source>
        <dbReference type="SAM" id="Phobius"/>
    </source>
</evidence>
<dbReference type="FunFam" id="3.10.580.10:FF:000002">
    <property type="entry name" value="Magnesium/cobalt efflux protein CorC"/>
    <property type="match status" value="1"/>
</dbReference>
<comment type="similarity">
    <text evidence="2">Belongs to the UPF0053 family.</text>
</comment>
<keyword evidence="6 8" id="KW-0129">CBS domain</keyword>
<feature type="domain" description="CBS" evidence="11">
    <location>
        <begin position="209"/>
        <end position="267"/>
    </location>
</feature>
<dbReference type="EMBL" id="JRJU01000002">
    <property type="protein sequence ID" value="KHF41724.1"/>
    <property type="molecule type" value="Genomic_DNA"/>
</dbReference>
<evidence type="ECO:0008006" key="15">
    <source>
        <dbReference type="Google" id="ProtNLM"/>
    </source>
</evidence>
<feature type="transmembrane region" description="Helical" evidence="10">
    <location>
        <begin position="92"/>
        <end position="112"/>
    </location>
</feature>
<dbReference type="GO" id="GO:0005886">
    <property type="term" value="C:plasma membrane"/>
    <property type="evidence" value="ECO:0007669"/>
    <property type="project" value="TreeGrafter"/>
</dbReference>
<dbReference type="SMART" id="SM01091">
    <property type="entry name" value="CorC_HlyC"/>
    <property type="match status" value="1"/>
</dbReference>
<evidence type="ECO:0000256" key="3">
    <source>
        <dbReference type="ARBA" id="ARBA00022692"/>
    </source>
</evidence>
<evidence type="ECO:0000256" key="8">
    <source>
        <dbReference type="PROSITE-ProRule" id="PRU00703"/>
    </source>
</evidence>
<reference evidence="13 14" key="1">
    <citation type="submission" date="2014-09" db="EMBL/GenBank/DDBJ databases">
        <title>Genome sequencing and annotation of Bacillus Okhensis strain Kh10-101T.</title>
        <authorList>
            <person name="Prakash J.S."/>
        </authorList>
    </citation>
    <scope>NUCLEOTIDE SEQUENCE [LARGE SCALE GENOMIC DNA]</scope>
    <source>
        <strain evidence="14">Kh10-101T</strain>
    </source>
</reference>
<keyword evidence="5 9" id="KW-1133">Transmembrane helix</keyword>
<dbReference type="InterPro" id="IPR046342">
    <property type="entry name" value="CBS_dom_sf"/>
</dbReference>
<keyword evidence="4" id="KW-0677">Repeat</keyword>
<dbReference type="InterPro" id="IPR000644">
    <property type="entry name" value="CBS_dom"/>
</dbReference>
<dbReference type="Pfam" id="PF03471">
    <property type="entry name" value="CorC_HlyC"/>
    <property type="match status" value="1"/>
</dbReference>
<evidence type="ECO:0000256" key="1">
    <source>
        <dbReference type="ARBA" id="ARBA00004141"/>
    </source>
</evidence>
<keyword evidence="3 9" id="KW-0812">Transmembrane</keyword>
<feature type="domain" description="CNNM transmembrane" evidence="12">
    <location>
        <begin position="1"/>
        <end position="188"/>
    </location>
</feature>
<dbReference type="InterPro" id="IPR016169">
    <property type="entry name" value="FAD-bd_PCMH_sub2"/>
</dbReference>
<dbReference type="SUPFAM" id="SSF56176">
    <property type="entry name" value="FAD-binding/transporter-associated domain-like"/>
    <property type="match status" value="1"/>
</dbReference>
<dbReference type="PANTHER" id="PTHR22777">
    <property type="entry name" value="HEMOLYSIN-RELATED"/>
    <property type="match status" value="1"/>
</dbReference>
<dbReference type="Gene3D" id="3.30.465.10">
    <property type="match status" value="1"/>
</dbReference>
<dbReference type="OrthoDB" id="9798188at2"/>
<dbReference type="eggNOG" id="COG1253">
    <property type="taxonomic scope" value="Bacteria"/>
</dbReference>
<dbReference type="Pfam" id="PF01595">
    <property type="entry name" value="CNNM"/>
    <property type="match status" value="1"/>
</dbReference>
<evidence type="ECO:0000256" key="9">
    <source>
        <dbReference type="PROSITE-ProRule" id="PRU01193"/>
    </source>
</evidence>
<evidence type="ECO:0000256" key="2">
    <source>
        <dbReference type="ARBA" id="ARBA00006337"/>
    </source>
</evidence>
<evidence type="ECO:0000256" key="6">
    <source>
        <dbReference type="ARBA" id="ARBA00023122"/>
    </source>
</evidence>
<sequence length="427" mass="48064">MDDVPSSLIALFIVLLGLSAFFSSAETAFSSVNKIRLRNYEEEGRLGAKKAVSIAENFDKTLSTLLVGNNLVNIAAATLSSQIAIQLFGPSLGVFISTFVVTILVLIFGEIIPKSLAKEYAEGYALKTSGILFLLIQVFYPVTWVFLQIKNLVSLFVRNKESTPSVTEEEIKMLVQISEDEGVIGKNEKEMVHRSLEFDDIIVHEILKPRPDMIAVEVRQPISEIKDVFLKEHFSRIPVYEGSIDNIIGILSERDFLTAYIVDGEDIDLMSLLRQPLFVVESMKISSLLQELQKQKIHMAIVIDEFGGTSGLVTLEDLLEELVGEIWDEHDIRVNQVKQVGPSSYVIDADYSIDDFARFAKIDAPITSNHTLGGWLIEAFQRIPKEGEEFLYQNLRLIVEKAEEKRVRQIHVKMNMKNEEVEPKAAI</sequence>
<accession>A0A0B0INS2</accession>
<dbReference type="InterPro" id="IPR002550">
    <property type="entry name" value="CNNM"/>
</dbReference>
<evidence type="ECO:0000256" key="7">
    <source>
        <dbReference type="ARBA" id="ARBA00023136"/>
    </source>
</evidence>
<dbReference type="InterPro" id="IPR036318">
    <property type="entry name" value="FAD-bd_PCMH-like_sf"/>
</dbReference>